<sequence>MDRWTGVVKTPIFNLTASLLFSPSSKTLIAPSINAIFFNGDRVRGTGNPVIERLSDSGFIAQLLVSKLGSSANAWVFEAERFNGPFAVYREFVPSVDSMGDPKGYDPDGFPASVNVASVLCEAVQKIKSVLSSMPTESAAAGVLSSATPPETALPKTIILGFSKGGIVLNQIIAELAHMEPQSSYTIQDHVCPISKDELLSTISEIHYIDVGLNRTGAYLTDKSIIKKAVENLLVSNDRVRFILHGTPRQWCDKNRPWICKEKDFLLKLLNEEAQRSEGKLQAIERKA</sequence>
<organism evidence="1 2">
    <name type="scientific">Asparagus officinalis</name>
    <name type="common">Garden asparagus</name>
    <dbReference type="NCBI Taxonomy" id="4686"/>
    <lineage>
        <taxon>Eukaryota</taxon>
        <taxon>Viridiplantae</taxon>
        <taxon>Streptophyta</taxon>
        <taxon>Embryophyta</taxon>
        <taxon>Tracheophyta</taxon>
        <taxon>Spermatophyta</taxon>
        <taxon>Magnoliopsida</taxon>
        <taxon>Liliopsida</taxon>
        <taxon>Asparagales</taxon>
        <taxon>Asparagaceae</taxon>
        <taxon>Asparagoideae</taxon>
        <taxon>Asparagus</taxon>
    </lineage>
</organism>
<dbReference type="Pfam" id="PF10561">
    <property type="entry name" value="C2orf69"/>
    <property type="match status" value="1"/>
</dbReference>
<gene>
    <name evidence="1" type="ORF">A4U43_C04F32420</name>
</gene>
<dbReference type="InterPro" id="IPR018881">
    <property type="entry name" value="C2orf69_mit"/>
</dbReference>
<dbReference type="Gramene" id="ONK73514">
    <property type="protein sequence ID" value="ONK73514"/>
    <property type="gene ID" value="A4U43_C04F32420"/>
</dbReference>
<protein>
    <submittedName>
        <fullName evidence="1">Uncharacterized protein</fullName>
    </submittedName>
</protein>
<dbReference type="GO" id="GO:0005739">
    <property type="term" value="C:mitochondrion"/>
    <property type="evidence" value="ECO:0007669"/>
    <property type="project" value="TreeGrafter"/>
</dbReference>
<keyword evidence="2" id="KW-1185">Reference proteome</keyword>
<evidence type="ECO:0000313" key="2">
    <source>
        <dbReference type="Proteomes" id="UP000243459"/>
    </source>
</evidence>
<dbReference type="PANTHER" id="PTHR31296:SF1">
    <property type="entry name" value="MITOCHONDRIAL PROTEIN C2ORF69"/>
    <property type="match status" value="1"/>
</dbReference>
<dbReference type="EMBL" id="CM007384">
    <property type="protein sequence ID" value="ONK73514.1"/>
    <property type="molecule type" value="Genomic_DNA"/>
</dbReference>
<accession>A0A5P1F5Y2</accession>
<evidence type="ECO:0000313" key="1">
    <source>
        <dbReference type="EMBL" id="ONK73514.1"/>
    </source>
</evidence>
<dbReference type="PANTHER" id="PTHR31296">
    <property type="entry name" value="UPF0565 PROTEIN C2ORF69"/>
    <property type="match status" value="1"/>
</dbReference>
<dbReference type="AlphaFoldDB" id="A0A5P1F5Y2"/>
<reference evidence="2" key="1">
    <citation type="journal article" date="2017" name="Nat. Commun.">
        <title>The asparagus genome sheds light on the origin and evolution of a young Y chromosome.</title>
        <authorList>
            <person name="Harkess A."/>
            <person name="Zhou J."/>
            <person name="Xu C."/>
            <person name="Bowers J.E."/>
            <person name="Van der Hulst R."/>
            <person name="Ayyampalayam S."/>
            <person name="Mercati F."/>
            <person name="Riccardi P."/>
            <person name="McKain M.R."/>
            <person name="Kakrana A."/>
            <person name="Tang H."/>
            <person name="Ray J."/>
            <person name="Groenendijk J."/>
            <person name="Arikit S."/>
            <person name="Mathioni S.M."/>
            <person name="Nakano M."/>
            <person name="Shan H."/>
            <person name="Telgmann-Rauber A."/>
            <person name="Kanno A."/>
            <person name="Yue Z."/>
            <person name="Chen H."/>
            <person name="Li W."/>
            <person name="Chen Y."/>
            <person name="Xu X."/>
            <person name="Zhang Y."/>
            <person name="Luo S."/>
            <person name="Chen H."/>
            <person name="Gao J."/>
            <person name="Mao Z."/>
            <person name="Pires J.C."/>
            <person name="Luo M."/>
            <person name="Kudrna D."/>
            <person name="Wing R.A."/>
            <person name="Meyers B.C."/>
            <person name="Yi K."/>
            <person name="Kong H."/>
            <person name="Lavrijsen P."/>
            <person name="Sunseri F."/>
            <person name="Falavigna A."/>
            <person name="Ye Y."/>
            <person name="Leebens-Mack J.H."/>
            <person name="Chen G."/>
        </authorList>
    </citation>
    <scope>NUCLEOTIDE SEQUENCE [LARGE SCALE GENOMIC DNA]</scope>
    <source>
        <strain evidence="2">cv. DH0086</strain>
    </source>
</reference>
<name>A0A5P1F5Y2_ASPOF</name>
<proteinExistence type="predicted"/>
<dbReference type="OMA" id="MQMHFEV"/>
<dbReference type="Proteomes" id="UP000243459">
    <property type="component" value="Chromosome 4"/>
</dbReference>